<comment type="subunit">
    <text evidence="5">Interacts with MinD and FtsZ.</text>
</comment>
<dbReference type="PATRIC" id="fig|1302272.5.peg.2043"/>
<dbReference type="PANTHER" id="PTHR34108:SF1">
    <property type="entry name" value="SEPTUM SITE-DETERMINING PROTEIN MINC"/>
    <property type="match status" value="1"/>
</dbReference>
<evidence type="ECO:0000313" key="8">
    <source>
        <dbReference type="EMBL" id="KRK48263.1"/>
    </source>
</evidence>
<dbReference type="Gene3D" id="3.30.160.540">
    <property type="match status" value="1"/>
</dbReference>
<dbReference type="AlphaFoldDB" id="A0A0R1HZ81"/>
<proteinExistence type="inferred from homology"/>
<keyword evidence="3" id="KW-0717">Septation</keyword>
<keyword evidence="2" id="KW-0132">Cell division</keyword>
<comment type="similarity">
    <text evidence="1">Belongs to the MinC family.</text>
</comment>
<dbReference type="Gene3D" id="2.160.20.70">
    <property type="match status" value="1"/>
</dbReference>
<dbReference type="Pfam" id="PF03775">
    <property type="entry name" value="MinC_C"/>
    <property type="match status" value="1"/>
</dbReference>
<dbReference type="Proteomes" id="UP000050911">
    <property type="component" value="Unassembled WGS sequence"/>
</dbReference>
<evidence type="ECO:0000313" key="9">
    <source>
        <dbReference type="Proteomes" id="UP000050911"/>
    </source>
</evidence>
<dbReference type="Pfam" id="PF22642">
    <property type="entry name" value="MinC_N_1"/>
    <property type="match status" value="1"/>
</dbReference>
<dbReference type="PANTHER" id="PTHR34108">
    <property type="entry name" value="SEPTUM SITE-DETERMINING PROTEIN MINC"/>
    <property type="match status" value="1"/>
</dbReference>
<dbReference type="GO" id="GO:0000917">
    <property type="term" value="P:division septum assembly"/>
    <property type="evidence" value="ECO:0007669"/>
    <property type="project" value="UniProtKB-KW"/>
</dbReference>
<evidence type="ECO:0000256" key="3">
    <source>
        <dbReference type="ARBA" id="ARBA00023210"/>
    </source>
</evidence>
<dbReference type="InterPro" id="IPR016098">
    <property type="entry name" value="CAP/MinC_C"/>
</dbReference>
<evidence type="ECO:0000259" key="6">
    <source>
        <dbReference type="Pfam" id="PF03775"/>
    </source>
</evidence>
<dbReference type="OrthoDB" id="9790810at2"/>
<keyword evidence="9" id="KW-1185">Reference proteome</keyword>
<evidence type="ECO:0000256" key="2">
    <source>
        <dbReference type="ARBA" id="ARBA00022618"/>
    </source>
</evidence>
<evidence type="ECO:0000256" key="4">
    <source>
        <dbReference type="ARBA" id="ARBA00023306"/>
    </source>
</evidence>
<dbReference type="EMBL" id="AZCX01000004">
    <property type="protein sequence ID" value="KRK48263.1"/>
    <property type="molecule type" value="Genomic_DNA"/>
</dbReference>
<feature type="domain" description="Septum site-determining protein MinC N-terminal" evidence="7">
    <location>
        <begin position="4"/>
        <end position="81"/>
    </location>
</feature>
<keyword evidence="4" id="KW-0131">Cell cycle</keyword>
<name>A0A0R1HZ81_9LACO</name>
<dbReference type="GO" id="GO:0000902">
    <property type="term" value="P:cell morphogenesis"/>
    <property type="evidence" value="ECO:0007669"/>
    <property type="project" value="InterPro"/>
</dbReference>
<dbReference type="GO" id="GO:1901891">
    <property type="term" value="P:regulation of cell septum assembly"/>
    <property type="evidence" value="ECO:0007669"/>
    <property type="project" value="InterPro"/>
</dbReference>
<evidence type="ECO:0000256" key="5">
    <source>
        <dbReference type="ARBA" id="ARBA00046874"/>
    </source>
</evidence>
<accession>A0A0R1HZ81</accession>
<dbReference type="SUPFAM" id="SSF63848">
    <property type="entry name" value="Cell-division inhibitor MinC, C-terminal domain"/>
    <property type="match status" value="1"/>
</dbReference>
<dbReference type="InterPro" id="IPR055219">
    <property type="entry name" value="MinC_N_1"/>
</dbReference>
<reference evidence="8 9" key="1">
    <citation type="journal article" date="2015" name="Genome Announc.">
        <title>Expanding the biotechnology potential of lactobacilli through comparative genomics of 213 strains and associated genera.</title>
        <authorList>
            <person name="Sun Z."/>
            <person name="Harris H.M."/>
            <person name="McCann A."/>
            <person name="Guo C."/>
            <person name="Argimon S."/>
            <person name="Zhang W."/>
            <person name="Yang X."/>
            <person name="Jeffery I.B."/>
            <person name="Cooney J.C."/>
            <person name="Kagawa T.F."/>
            <person name="Liu W."/>
            <person name="Song Y."/>
            <person name="Salvetti E."/>
            <person name="Wrobel A."/>
            <person name="Rasinkangas P."/>
            <person name="Parkhill J."/>
            <person name="Rea M.C."/>
            <person name="O'Sullivan O."/>
            <person name="Ritari J."/>
            <person name="Douillard F.P."/>
            <person name="Paul Ross R."/>
            <person name="Yang R."/>
            <person name="Briner A.E."/>
            <person name="Felis G.E."/>
            <person name="de Vos W.M."/>
            <person name="Barrangou R."/>
            <person name="Klaenhammer T.R."/>
            <person name="Caufield P.W."/>
            <person name="Cui Y."/>
            <person name="Zhang H."/>
            <person name="O'Toole P.W."/>
        </authorList>
    </citation>
    <scope>NUCLEOTIDE SEQUENCE [LARGE SCALE GENOMIC DNA]</scope>
    <source>
        <strain evidence="8 9">JCM 15530</strain>
    </source>
</reference>
<protein>
    <submittedName>
        <fullName evidence="8">Septum formation inhibitor</fullName>
    </submittedName>
</protein>
<comment type="caution">
    <text evidence="8">The sequence shown here is derived from an EMBL/GenBank/DDBJ whole genome shotgun (WGS) entry which is preliminary data.</text>
</comment>
<dbReference type="InterPro" id="IPR005526">
    <property type="entry name" value="Septum_form_inhib_MinC_C"/>
</dbReference>
<dbReference type="InterPro" id="IPR013033">
    <property type="entry name" value="MinC"/>
</dbReference>
<evidence type="ECO:0000256" key="1">
    <source>
        <dbReference type="ARBA" id="ARBA00006291"/>
    </source>
</evidence>
<dbReference type="InterPro" id="IPR036145">
    <property type="entry name" value="MinC_C_sf"/>
</dbReference>
<feature type="domain" description="Septum formation inhibitor MinC C-terminal" evidence="6">
    <location>
        <begin position="103"/>
        <end position="193"/>
    </location>
</feature>
<dbReference type="RefSeq" id="WP_055679701.1">
    <property type="nucleotide sequence ID" value="NZ_AZCX01000004.1"/>
</dbReference>
<organism evidence="8 9">
    <name type="scientific">Secundilactobacillus kimchicus JCM 15530</name>
    <dbReference type="NCBI Taxonomy" id="1302272"/>
    <lineage>
        <taxon>Bacteria</taxon>
        <taxon>Bacillati</taxon>
        <taxon>Bacillota</taxon>
        <taxon>Bacilli</taxon>
        <taxon>Lactobacillales</taxon>
        <taxon>Lactobacillaceae</taxon>
        <taxon>Secundilactobacillus</taxon>
    </lineage>
</organism>
<sequence>MQAVVLRGNQDGYQLAIDQSADFEAVKTGLRELLDNLSADAEATVKISFDVLTGDRLLSADQNRQLEAIVSEYAGFSIHKITANVMTIEEAFYLKEQDNVHLLTQTIRNGQRVEMKGDVLFLGTINEGGNLTTSGNLYLLGDVMGVVHAGAPSFEDKLIIGDLHQAQQVRIGEQINIIEADQLAADHKTVAYVNDLHTVTYGHLHELKEINPKLYHQIGG</sequence>
<dbReference type="STRING" id="1302272.FC96_GL002003"/>
<evidence type="ECO:0000259" key="7">
    <source>
        <dbReference type="Pfam" id="PF22642"/>
    </source>
</evidence>
<gene>
    <name evidence="8" type="ORF">FC96_GL002003</name>
</gene>